<evidence type="ECO:0000313" key="3">
    <source>
        <dbReference type="Proteomes" id="UP000245390"/>
    </source>
</evidence>
<dbReference type="Proteomes" id="UP000245390">
    <property type="component" value="Unassembled WGS sequence"/>
</dbReference>
<name>A0A316G707_9RHOB</name>
<dbReference type="KEGG" id="salo:EF888_16275"/>
<feature type="transmembrane region" description="Helical" evidence="1">
    <location>
        <begin position="98"/>
        <end position="121"/>
    </location>
</feature>
<keyword evidence="1" id="KW-0472">Membrane</keyword>
<organism evidence="2 3">
    <name type="scientific">Silicimonas algicola</name>
    <dbReference type="NCBI Taxonomy" id="1826607"/>
    <lineage>
        <taxon>Bacteria</taxon>
        <taxon>Pseudomonadati</taxon>
        <taxon>Pseudomonadota</taxon>
        <taxon>Alphaproteobacteria</taxon>
        <taxon>Rhodobacterales</taxon>
        <taxon>Paracoccaceae</taxon>
    </lineage>
</organism>
<dbReference type="InterPro" id="IPR006750">
    <property type="entry name" value="YdcZ"/>
</dbReference>
<feature type="transmembrane region" description="Helical" evidence="1">
    <location>
        <begin position="36"/>
        <end position="59"/>
    </location>
</feature>
<dbReference type="EMBL" id="QGGV01000006">
    <property type="protein sequence ID" value="PWK55736.1"/>
    <property type="molecule type" value="Genomic_DNA"/>
</dbReference>
<evidence type="ECO:0000256" key="1">
    <source>
        <dbReference type="SAM" id="Phobius"/>
    </source>
</evidence>
<dbReference type="OrthoDB" id="7173290at2"/>
<feature type="transmembrane region" description="Helical" evidence="1">
    <location>
        <begin position="6"/>
        <end position="24"/>
    </location>
</feature>
<feature type="transmembrane region" description="Helical" evidence="1">
    <location>
        <begin position="127"/>
        <end position="144"/>
    </location>
</feature>
<sequence>MSPNAAYASVMFLAGIGIPLLAALNAALGARIGSPAVAALCLFLVAFSVTAAVVMLTGPGAVRHLASQPRHLFLAGVLVAFYILSITYIAPHFGVGNAVFFVLLGQLAAAAAIDHFGLFGARVSPLGFTRAAGIALMAAGVALTQKA</sequence>
<dbReference type="Pfam" id="PF04657">
    <property type="entry name" value="DMT_YdcZ"/>
    <property type="match status" value="1"/>
</dbReference>
<keyword evidence="1" id="KW-1133">Transmembrane helix</keyword>
<reference evidence="2 3" key="1">
    <citation type="submission" date="2018-05" db="EMBL/GenBank/DDBJ databases">
        <title>Genomic Encyclopedia of Type Strains, Phase IV (KMG-IV): sequencing the most valuable type-strain genomes for metagenomic binning, comparative biology and taxonomic classification.</title>
        <authorList>
            <person name="Goeker M."/>
        </authorList>
    </citation>
    <scope>NUCLEOTIDE SEQUENCE [LARGE SCALE GENOMIC DNA]</scope>
    <source>
        <strain evidence="2 3">DSM 103371</strain>
    </source>
</reference>
<keyword evidence="3" id="KW-1185">Reference proteome</keyword>
<dbReference type="GO" id="GO:0005886">
    <property type="term" value="C:plasma membrane"/>
    <property type="evidence" value="ECO:0007669"/>
    <property type="project" value="TreeGrafter"/>
</dbReference>
<feature type="transmembrane region" description="Helical" evidence="1">
    <location>
        <begin position="71"/>
        <end position="91"/>
    </location>
</feature>
<dbReference type="AlphaFoldDB" id="A0A316G707"/>
<accession>A0A316G707</accession>
<proteinExistence type="predicted"/>
<protein>
    <submittedName>
        <fullName evidence="2">Transporter family-2 protein</fullName>
    </submittedName>
</protein>
<dbReference type="PANTHER" id="PTHR34821:SF2">
    <property type="entry name" value="INNER MEMBRANE PROTEIN YDCZ"/>
    <property type="match status" value="1"/>
</dbReference>
<evidence type="ECO:0000313" key="2">
    <source>
        <dbReference type="EMBL" id="PWK55736.1"/>
    </source>
</evidence>
<dbReference type="PANTHER" id="PTHR34821">
    <property type="entry name" value="INNER MEMBRANE PROTEIN YDCZ"/>
    <property type="match status" value="1"/>
</dbReference>
<keyword evidence="1" id="KW-0812">Transmembrane</keyword>
<dbReference type="RefSeq" id="WP_109759811.1">
    <property type="nucleotide sequence ID" value="NZ_CP034588.1"/>
</dbReference>
<comment type="caution">
    <text evidence="2">The sequence shown here is derived from an EMBL/GenBank/DDBJ whole genome shotgun (WGS) entry which is preliminary data.</text>
</comment>
<gene>
    <name evidence="2" type="ORF">C8D95_106132</name>
</gene>